<feature type="transmembrane region" description="Helical" evidence="10">
    <location>
        <begin position="36"/>
        <end position="58"/>
    </location>
</feature>
<dbReference type="InterPro" id="IPR003439">
    <property type="entry name" value="ABC_transporter-like_ATP-bd"/>
</dbReference>
<dbReference type="GO" id="GO:0006869">
    <property type="term" value="P:lipid transport"/>
    <property type="evidence" value="ECO:0000318"/>
    <property type="project" value="GO_Central"/>
</dbReference>
<dbReference type="FunFam" id="3.40.50.300:FF:000335">
    <property type="entry name" value="ATP binding cassette subfamily A member 5"/>
    <property type="match status" value="1"/>
</dbReference>
<dbReference type="FunFam" id="3.40.50.300:FF:000436">
    <property type="entry name" value="ATP binding cassette subfamily A member 9"/>
    <property type="match status" value="1"/>
</dbReference>
<dbReference type="AGR" id="Xenbase:XB-GENE-1005441"/>
<dbReference type="Pfam" id="PF12698">
    <property type="entry name" value="ABC2_membrane_3"/>
    <property type="match status" value="2"/>
</dbReference>
<dbReference type="CDD" id="cd03263">
    <property type="entry name" value="ABC_subfamily_A"/>
    <property type="match status" value="2"/>
</dbReference>
<dbReference type="InterPro" id="IPR027417">
    <property type="entry name" value="P-loop_NTPase"/>
</dbReference>
<keyword evidence="4 10" id="KW-0812">Transmembrane</keyword>
<reference evidence="13 14" key="1">
    <citation type="submission" date="2025-04" db="UniProtKB">
        <authorList>
            <consortium name="RefSeq"/>
        </authorList>
    </citation>
    <scope>IDENTIFICATION</scope>
    <source>
        <strain evidence="13 14">Nigerian</strain>
        <tissue evidence="13 14">Liver and blood</tissue>
    </source>
</reference>
<feature type="domain" description="ABC transporter" evidence="11">
    <location>
        <begin position="1275"/>
        <end position="1515"/>
    </location>
</feature>
<sequence length="1619" mass="183484">MDRKLRETSLFQQTMALFWKNLLLKWRRKWHTILEWLQNLAFVLVMLLISVMGLSTFVQLEYNSPAEVLGRLDAVDRSNNFKVGYVYTSPTSRDIMEKVAKSIIIPGIKVQEYSDEGNLLDDMTNKAVVGVTFVDKFSYHIRYPINNIAYPNDYFAFMGFCAPGSQACYPTYYWSRQFLSLQASIDSAIIELTSNHSVWDNMASVVTVRMKSTVASFRQYFHIGTFIFLMPMCYVSLMYLLSLYITRERREMRELLKMMRLKDLAFWLSWGLLYLFYILILANLMTLVTKAFVFVQSSYGIIMFLFVFYGIALMSFTFMLSALFRSPRATAIAGFFITLFLSALGLVLLRKDFPQALAVLLSIFPQFAFAVGLTESVHMESDLQGVYFSDMAGDSSHVLSSFISLALDSIFYMGLTLYFEKVLADKHGLKYEPFFFMKSSYWSKKKLSPVLTQTEDSGESSMGEFFERVPIDLHGKEAIRINKVMKKYCDQDKNIEALRGLDLNIYEGQITALLGHSGAGKTTLLNILSGLCPASDGSATVYSYKLSDMQHLEEIKKRTGFCPQSDVKFNPLTVKENLTVFAKIKGIPRKQIKHKVQKVLSDLQMNDIENVEADNLSGGQRRKLTLGIALLGDPQVLLLDEPTAGLDPCSRHHIWTILKENKADRVTLFSTQFMDEADILADRKAVISNGRLKCVGSSLFLKRKWGIGYHLRMQVSPTCDVELMTSIIKQHVPDAKLTAQNEEELTYTLPFENMDAFPDLFLHLDGQVGNSIVNYGVSMTTLDDVFLKLEGEGEIEKGDYGVFSPDSGAPEDKDCFSAGMEDSLLLMSDSGSATLSGLSLWRQQVLAIARVRLLKLKHDSKTFRSILILLALFIIPIIMTTIVIKIFHKVITWELTPSLYFQHPEDRFHRYYTDLQIYNNTGSSIEDFLGALKEQNIAVQVVNGEYDMETTFYRGAIEVSQATKGYGFTIVGNPKAQNALPVLVNIISNALLMIFNSTEHIRVWNHPVTEYLVEDFESVTFYSGFMLLLFASGLAPHFAMSSIEDRRIKARTQLRISGIFPSAYWFGQALVDVPLYWILLFLMVAILFSFNSQVIFSFVPAIILITGVIGYGAAVVLYVYVISFVFGRGKSHHDGWSIFFVISAFIPMILLDVVSTYAVGITFFLLLPASTLSGIIRCIDVYHFDRSTLEDEHLLYLFFPFLHIVIFSVILWVLERVFGMRSLKTNLFYRKKVQKNQEELGEDTDEEVLAERERVKMSSTTNNMEEKPIIIVDSLRKEYKVKKGKSFFKKNKKAATKNISFCVRKGEVLGLLGPNGAGKTTSIYMLAGEIRPTAGEVLLCGTDPDKSQNSQYDPTGSLGYCPQDNPLWPNLTVKQHLEIYAAVKGLKKKDAETAIKRVSEALELKEHLEKAARKLSAGVSRKVCFAISMLGNPNIVLLDEPSTGLDPKGQQRLWRAIRSAFRNKDRGAILTTHYMEEAEAVCDRVAIMVSGKLRCIGSIQQLKSKFGKGYLLEIKVKNSNQVDQIHNEIIQIFPHAARQDRFSSLLVYKIPVENVQSLSKAFLDLEEAKRAYNIEEYSFSQPTLTQVFIELTKEQEREDFDSASTFQWKQLRTESEGLA</sequence>
<evidence type="ECO:0000256" key="4">
    <source>
        <dbReference type="ARBA" id="ARBA00022692"/>
    </source>
</evidence>
<evidence type="ECO:0000256" key="7">
    <source>
        <dbReference type="ARBA" id="ARBA00022840"/>
    </source>
</evidence>
<keyword evidence="3" id="KW-0813">Transport</keyword>
<dbReference type="InterPro" id="IPR056264">
    <property type="entry name" value="R2_ABCA1-4-like"/>
</dbReference>
<feature type="transmembrane region" description="Helical" evidence="10">
    <location>
        <begin position="1021"/>
        <end position="1043"/>
    </location>
</feature>
<feature type="transmembrane region" description="Helical" evidence="10">
    <location>
        <begin position="265"/>
        <end position="288"/>
    </location>
</feature>
<dbReference type="Gene3D" id="3.40.50.300">
    <property type="entry name" value="P-loop containing nucleotide triphosphate hydrolases"/>
    <property type="match status" value="2"/>
</dbReference>
<dbReference type="GO" id="GO:0140359">
    <property type="term" value="F:ABC-type transporter activity"/>
    <property type="evidence" value="ECO:0007669"/>
    <property type="project" value="InterPro"/>
</dbReference>
<feature type="domain" description="ABC transporter" evidence="11">
    <location>
        <begin position="479"/>
        <end position="714"/>
    </location>
</feature>
<keyword evidence="6" id="KW-0547">Nucleotide-binding</keyword>
<dbReference type="PANTHER" id="PTHR19229:SF261">
    <property type="entry name" value="ATP BINDING CASSETTE SUBFAMILY A MEMBER 8 ISOFORM X1"/>
    <property type="match status" value="1"/>
</dbReference>
<dbReference type="SUPFAM" id="SSF52540">
    <property type="entry name" value="P-loop containing nucleoside triphosphate hydrolases"/>
    <property type="match status" value="2"/>
</dbReference>
<organism evidence="12 14">
    <name type="scientific">Xenopus tropicalis</name>
    <name type="common">Western clawed frog</name>
    <name type="synonym">Silurana tropicalis</name>
    <dbReference type="NCBI Taxonomy" id="8364"/>
    <lineage>
        <taxon>Eukaryota</taxon>
        <taxon>Metazoa</taxon>
        <taxon>Chordata</taxon>
        <taxon>Craniata</taxon>
        <taxon>Vertebrata</taxon>
        <taxon>Euteleostomi</taxon>
        <taxon>Amphibia</taxon>
        <taxon>Batrachia</taxon>
        <taxon>Anura</taxon>
        <taxon>Pipoidea</taxon>
        <taxon>Pipidae</taxon>
        <taxon>Xenopodinae</taxon>
        <taxon>Xenopus</taxon>
        <taxon>Silurana</taxon>
    </lineage>
</organism>
<feature type="transmembrane region" description="Helical" evidence="10">
    <location>
        <begin position="220"/>
        <end position="245"/>
    </location>
</feature>
<dbReference type="Xenbase" id="XB-GENE-1005441">
    <property type="gene designation" value="abca8"/>
</dbReference>
<dbReference type="InterPro" id="IPR003593">
    <property type="entry name" value="AAA+_ATPase"/>
</dbReference>
<dbReference type="PROSITE" id="PS00211">
    <property type="entry name" value="ABC_TRANSPORTER_1"/>
    <property type="match status" value="1"/>
</dbReference>
<evidence type="ECO:0000313" key="13">
    <source>
        <dbReference type="RefSeq" id="XP_031749971.1"/>
    </source>
</evidence>
<evidence type="ECO:0000256" key="6">
    <source>
        <dbReference type="ARBA" id="ARBA00022741"/>
    </source>
</evidence>
<evidence type="ECO:0000313" key="14">
    <source>
        <dbReference type="RefSeq" id="XP_031749972.1"/>
    </source>
</evidence>
<evidence type="ECO:0000313" key="12">
    <source>
        <dbReference type="Proteomes" id="UP000008143"/>
    </source>
</evidence>
<dbReference type="SMART" id="SM00382">
    <property type="entry name" value="AAA"/>
    <property type="match status" value="2"/>
</dbReference>
<dbReference type="InterPro" id="IPR026082">
    <property type="entry name" value="ABCA"/>
</dbReference>
<dbReference type="PROSITE" id="PS50893">
    <property type="entry name" value="ABC_TRANSPORTER_2"/>
    <property type="match status" value="2"/>
</dbReference>
<dbReference type="GO" id="GO:0005886">
    <property type="term" value="C:plasma membrane"/>
    <property type="evidence" value="ECO:0007669"/>
    <property type="project" value="UniProtKB-ARBA"/>
</dbReference>
<feature type="transmembrane region" description="Helical" evidence="10">
    <location>
        <begin position="330"/>
        <end position="349"/>
    </location>
</feature>
<dbReference type="RefSeq" id="XP_031749972.1">
    <property type="nucleotide sequence ID" value="XM_031894112.1"/>
</dbReference>
<evidence type="ECO:0000256" key="3">
    <source>
        <dbReference type="ARBA" id="ARBA00022448"/>
    </source>
</evidence>
<evidence type="ECO:0000256" key="10">
    <source>
        <dbReference type="SAM" id="Phobius"/>
    </source>
</evidence>
<dbReference type="InterPro" id="IPR017871">
    <property type="entry name" value="ABC_transporter-like_CS"/>
</dbReference>
<dbReference type="GO" id="GO:0042626">
    <property type="term" value="F:ATPase-coupled transmembrane transporter activity"/>
    <property type="evidence" value="ECO:0000318"/>
    <property type="project" value="GO_Central"/>
</dbReference>
<keyword evidence="9 10" id="KW-0472">Membrane</keyword>
<evidence type="ECO:0000313" key="15">
    <source>
        <dbReference type="RefSeq" id="XP_031749973.1"/>
    </source>
</evidence>
<feature type="transmembrane region" description="Helical" evidence="10">
    <location>
        <begin position="866"/>
        <end position="887"/>
    </location>
</feature>
<keyword evidence="7" id="KW-0067">ATP-binding</keyword>
<dbReference type="Proteomes" id="UP000008143">
    <property type="component" value="Chromosome 10"/>
</dbReference>
<dbReference type="RefSeq" id="XP_031749973.1">
    <property type="nucleotide sequence ID" value="XM_031894113.1"/>
</dbReference>
<dbReference type="CTD" id="10351"/>
<proteinExistence type="inferred from homology"/>
<protein>
    <submittedName>
        <fullName evidence="13 14">ATP binding cassette subfamily A member 8 isoform X1</fullName>
    </submittedName>
</protein>
<comment type="similarity">
    <text evidence="2">Belongs to the ABC transporter superfamily. ABCA family.</text>
</comment>
<evidence type="ECO:0000256" key="1">
    <source>
        <dbReference type="ARBA" id="ARBA00004141"/>
    </source>
</evidence>
<feature type="transmembrane region" description="Helical" evidence="10">
    <location>
        <begin position="300"/>
        <end position="324"/>
    </location>
</feature>
<dbReference type="GO" id="GO:0016887">
    <property type="term" value="F:ATP hydrolysis activity"/>
    <property type="evidence" value="ECO:0007669"/>
    <property type="project" value="InterPro"/>
</dbReference>
<feature type="transmembrane region" description="Helical" evidence="10">
    <location>
        <begin position="1138"/>
        <end position="1167"/>
    </location>
</feature>
<feature type="transmembrane region" description="Helical" evidence="10">
    <location>
        <begin position="1064"/>
        <end position="1088"/>
    </location>
</feature>
<dbReference type="RefSeq" id="XP_031749971.1">
    <property type="nucleotide sequence ID" value="XM_031894111.1"/>
</dbReference>
<dbReference type="OrthoDB" id="8061355at2759"/>
<dbReference type="Pfam" id="PF23321">
    <property type="entry name" value="R1_ABCA1"/>
    <property type="match status" value="1"/>
</dbReference>
<evidence type="ECO:0000256" key="8">
    <source>
        <dbReference type="ARBA" id="ARBA00022989"/>
    </source>
</evidence>
<evidence type="ECO:0000256" key="9">
    <source>
        <dbReference type="ARBA" id="ARBA00023136"/>
    </source>
</evidence>
<dbReference type="InterPro" id="IPR013525">
    <property type="entry name" value="ABC2_TM"/>
</dbReference>
<evidence type="ECO:0000256" key="5">
    <source>
        <dbReference type="ARBA" id="ARBA00022737"/>
    </source>
</evidence>
<evidence type="ECO:0000256" key="2">
    <source>
        <dbReference type="ARBA" id="ARBA00008869"/>
    </source>
</evidence>
<feature type="transmembrane region" description="Helical" evidence="10">
    <location>
        <begin position="398"/>
        <end position="419"/>
    </location>
</feature>
<comment type="subcellular location">
    <subcellularLocation>
        <location evidence="1">Membrane</location>
        <topology evidence="1">Multi-pass membrane protein</topology>
    </subcellularLocation>
</comment>
<keyword evidence="8 10" id="KW-1133">Transmembrane helix</keyword>
<feature type="transmembrane region" description="Helical" evidence="10">
    <location>
        <begin position="1094"/>
        <end position="1126"/>
    </location>
</feature>
<feature type="transmembrane region" description="Helical" evidence="10">
    <location>
        <begin position="356"/>
        <end position="378"/>
    </location>
</feature>
<feature type="transmembrane region" description="Helical" evidence="10">
    <location>
        <begin position="1194"/>
        <end position="1214"/>
    </location>
</feature>
<dbReference type="Pfam" id="PF00005">
    <property type="entry name" value="ABC_tran"/>
    <property type="match status" value="2"/>
</dbReference>
<dbReference type="GO" id="GO:0005319">
    <property type="term" value="F:lipid transporter activity"/>
    <property type="evidence" value="ECO:0000318"/>
    <property type="project" value="GO_Central"/>
</dbReference>
<keyword evidence="12" id="KW-1185">Reference proteome</keyword>
<evidence type="ECO:0000313" key="16">
    <source>
        <dbReference type="Xenbase" id="XB-GENE-1005441"/>
    </source>
</evidence>
<gene>
    <name evidence="13 14 15 16" type="primary">abca8</name>
    <name evidence="13 14 15" type="synonym">abca8a</name>
</gene>
<dbReference type="GeneID" id="549630"/>
<evidence type="ECO:0000259" key="11">
    <source>
        <dbReference type="PROSITE" id="PS50893"/>
    </source>
</evidence>
<keyword evidence="5" id="KW-0677">Repeat</keyword>
<dbReference type="GO" id="GO:0005524">
    <property type="term" value="F:ATP binding"/>
    <property type="evidence" value="ECO:0007669"/>
    <property type="project" value="UniProtKB-KW"/>
</dbReference>
<accession>A0A8J1IWJ6</accession>
<dbReference type="PANTHER" id="PTHR19229">
    <property type="entry name" value="ATP-BINDING CASSETTE TRANSPORTER SUBFAMILY A ABCA"/>
    <property type="match status" value="1"/>
</dbReference>
<name>A0A8J1IWJ6_XENTR</name>